<proteinExistence type="predicted"/>
<name>A0A4Z2JH01_9TELE</name>
<dbReference type="Proteomes" id="UP000314294">
    <property type="component" value="Unassembled WGS sequence"/>
</dbReference>
<evidence type="ECO:0000256" key="1">
    <source>
        <dbReference type="SAM" id="MobiDB-lite"/>
    </source>
</evidence>
<sequence length="213" mass="22884">MATLLYSRLNGFRFSICPRMFQKHFSHLVRCSEMCQERHSSGSWEPAAAGCTERTTVLTVVLEVLGCMDQGCMDPWEPQGDQVVQGDHVDLDLRVDRDLRFNGSDGSLAFSNDEAGLHGWDGEGKLLQSTGGAHVPVPLPATSASATTTAASSTTTTTAAASMSRRPASLYTPQQIGNDFCRMLSLVGIIEQNRPVPPPPLPPPTTTQGPVAQ</sequence>
<organism evidence="2 3">
    <name type="scientific">Liparis tanakae</name>
    <name type="common">Tanaka's snailfish</name>
    <dbReference type="NCBI Taxonomy" id="230148"/>
    <lineage>
        <taxon>Eukaryota</taxon>
        <taxon>Metazoa</taxon>
        <taxon>Chordata</taxon>
        <taxon>Craniata</taxon>
        <taxon>Vertebrata</taxon>
        <taxon>Euteleostomi</taxon>
        <taxon>Actinopterygii</taxon>
        <taxon>Neopterygii</taxon>
        <taxon>Teleostei</taxon>
        <taxon>Neoteleostei</taxon>
        <taxon>Acanthomorphata</taxon>
        <taxon>Eupercaria</taxon>
        <taxon>Perciformes</taxon>
        <taxon>Cottioidei</taxon>
        <taxon>Cottales</taxon>
        <taxon>Liparidae</taxon>
        <taxon>Liparis</taxon>
    </lineage>
</organism>
<reference evidence="2 3" key="1">
    <citation type="submission" date="2019-03" db="EMBL/GenBank/DDBJ databases">
        <title>First draft genome of Liparis tanakae, snailfish: a comprehensive survey of snailfish specific genes.</title>
        <authorList>
            <person name="Kim W."/>
            <person name="Song I."/>
            <person name="Jeong J.-H."/>
            <person name="Kim D."/>
            <person name="Kim S."/>
            <person name="Ryu S."/>
            <person name="Song J.Y."/>
            <person name="Lee S.K."/>
        </authorList>
    </citation>
    <scope>NUCLEOTIDE SEQUENCE [LARGE SCALE GENOMIC DNA]</scope>
    <source>
        <tissue evidence="2">Muscle</tissue>
    </source>
</reference>
<feature type="region of interest" description="Disordered" evidence="1">
    <location>
        <begin position="193"/>
        <end position="213"/>
    </location>
</feature>
<dbReference type="EMBL" id="SRLO01000005">
    <property type="protein sequence ID" value="TNN88522.1"/>
    <property type="molecule type" value="Genomic_DNA"/>
</dbReference>
<evidence type="ECO:0000313" key="2">
    <source>
        <dbReference type="EMBL" id="TNN88522.1"/>
    </source>
</evidence>
<comment type="caution">
    <text evidence="2">The sequence shown here is derived from an EMBL/GenBank/DDBJ whole genome shotgun (WGS) entry which is preliminary data.</text>
</comment>
<protein>
    <submittedName>
        <fullName evidence="2">Uncharacterized protein</fullName>
    </submittedName>
</protein>
<gene>
    <name evidence="2" type="ORF">EYF80_001305</name>
</gene>
<accession>A0A4Z2JH01</accession>
<feature type="region of interest" description="Disordered" evidence="1">
    <location>
        <begin position="139"/>
        <end position="161"/>
    </location>
</feature>
<feature type="compositionally biased region" description="Pro residues" evidence="1">
    <location>
        <begin position="195"/>
        <end position="205"/>
    </location>
</feature>
<keyword evidence="3" id="KW-1185">Reference proteome</keyword>
<dbReference type="AlphaFoldDB" id="A0A4Z2JH01"/>
<evidence type="ECO:0000313" key="3">
    <source>
        <dbReference type="Proteomes" id="UP000314294"/>
    </source>
</evidence>
<feature type="compositionally biased region" description="Low complexity" evidence="1">
    <location>
        <begin position="141"/>
        <end position="161"/>
    </location>
</feature>